<protein>
    <recommendedName>
        <fullName evidence="5">Lipoprotein</fullName>
    </recommendedName>
</protein>
<keyword evidence="2" id="KW-0732">Signal</keyword>
<evidence type="ECO:0000313" key="3">
    <source>
        <dbReference type="EMBL" id="TLS51353.1"/>
    </source>
</evidence>
<feature type="region of interest" description="Disordered" evidence="1">
    <location>
        <begin position="35"/>
        <end position="55"/>
    </location>
</feature>
<sequence>MSYKLIGMLLAVGAIAAGCMAAPGERPILPAKAQIESAQESNPERKPDPAEASYADESKYVGEELKLIQTINRSVRFQNEGDQDGYMSLLAENSNMGFPASKVRKIEVVGIRLHTPKELSAIVTTRTWLEGDGDIYSDGFYLLSKEEEEWRIVDKD</sequence>
<evidence type="ECO:0000256" key="1">
    <source>
        <dbReference type="SAM" id="MobiDB-lite"/>
    </source>
</evidence>
<comment type="caution">
    <text evidence="3">The sequence shown here is derived from an EMBL/GenBank/DDBJ whole genome shotgun (WGS) entry which is preliminary data.</text>
</comment>
<accession>A0A5R9GF93</accession>
<evidence type="ECO:0000313" key="4">
    <source>
        <dbReference type="Proteomes" id="UP000309676"/>
    </source>
</evidence>
<feature type="signal peptide" evidence="2">
    <location>
        <begin position="1"/>
        <end position="21"/>
    </location>
</feature>
<name>A0A5R9GF93_9BACL</name>
<dbReference type="PROSITE" id="PS51257">
    <property type="entry name" value="PROKAR_LIPOPROTEIN"/>
    <property type="match status" value="1"/>
</dbReference>
<dbReference type="AlphaFoldDB" id="A0A5R9GF93"/>
<keyword evidence="4" id="KW-1185">Reference proteome</keyword>
<gene>
    <name evidence="3" type="ORF">FE782_14645</name>
</gene>
<evidence type="ECO:0000256" key="2">
    <source>
        <dbReference type="SAM" id="SignalP"/>
    </source>
</evidence>
<feature type="chain" id="PRO_5038509796" description="Lipoprotein" evidence="2">
    <location>
        <begin position="22"/>
        <end position="156"/>
    </location>
</feature>
<dbReference type="EMBL" id="VCIW01000009">
    <property type="protein sequence ID" value="TLS51353.1"/>
    <property type="molecule type" value="Genomic_DNA"/>
</dbReference>
<organism evidence="3 4">
    <name type="scientific">Paenibacillus antri</name>
    <dbReference type="NCBI Taxonomy" id="2582848"/>
    <lineage>
        <taxon>Bacteria</taxon>
        <taxon>Bacillati</taxon>
        <taxon>Bacillota</taxon>
        <taxon>Bacilli</taxon>
        <taxon>Bacillales</taxon>
        <taxon>Paenibacillaceae</taxon>
        <taxon>Paenibacillus</taxon>
    </lineage>
</organism>
<reference evidence="3 4" key="1">
    <citation type="submission" date="2019-05" db="EMBL/GenBank/DDBJ databases">
        <authorList>
            <person name="Narsing Rao M.P."/>
            <person name="Li W.J."/>
        </authorList>
    </citation>
    <scope>NUCLEOTIDE SEQUENCE [LARGE SCALE GENOMIC DNA]</scope>
    <source>
        <strain evidence="3 4">SYSU_K30003</strain>
    </source>
</reference>
<evidence type="ECO:0008006" key="5">
    <source>
        <dbReference type="Google" id="ProtNLM"/>
    </source>
</evidence>
<dbReference type="Proteomes" id="UP000309676">
    <property type="component" value="Unassembled WGS sequence"/>
</dbReference>
<proteinExistence type="predicted"/>
<dbReference type="RefSeq" id="WP_138194965.1">
    <property type="nucleotide sequence ID" value="NZ_VCIW01000009.1"/>
</dbReference>